<feature type="binding site" evidence="8">
    <location>
        <begin position="339"/>
        <end position="340"/>
    </location>
    <ligand>
        <name>substrate</name>
    </ligand>
</feature>
<dbReference type="CDD" id="cd23795">
    <property type="entry name" value="UBCc_UBE2G1"/>
    <property type="match status" value="1"/>
</dbReference>
<dbReference type="InterPro" id="IPR029033">
    <property type="entry name" value="His_PPase_superfam"/>
</dbReference>
<dbReference type="EC" id="5.4.2.11" evidence="11"/>
<evidence type="ECO:0000256" key="6">
    <source>
        <dbReference type="ARBA" id="ARBA00023235"/>
    </source>
</evidence>
<dbReference type="SMART" id="SM00212">
    <property type="entry name" value="UBCc"/>
    <property type="match status" value="1"/>
</dbReference>
<evidence type="ECO:0000259" key="12">
    <source>
        <dbReference type="PROSITE" id="PS50127"/>
    </source>
</evidence>
<dbReference type="NCBIfam" id="NF010713">
    <property type="entry name" value="PRK14115.1"/>
    <property type="match status" value="1"/>
</dbReference>
<evidence type="ECO:0000313" key="13">
    <source>
        <dbReference type="EMBL" id="CCA17993.1"/>
    </source>
</evidence>
<protein>
    <recommendedName>
        <fullName evidence="11">Phosphoglycerate mutase</fullName>
        <ecNumber evidence="11">5.4.2.11</ecNumber>
    </recommendedName>
</protein>
<keyword evidence="4" id="KW-0833">Ubl conjugation pathway</keyword>
<dbReference type="GO" id="GO:0004619">
    <property type="term" value="F:phosphoglycerate mutase activity"/>
    <property type="evidence" value="ECO:0007669"/>
    <property type="project" value="UniProtKB-EC"/>
</dbReference>
<feature type="binding site" evidence="8">
    <location>
        <begin position="164"/>
        <end position="171"/>
    </location>
    <ligand>
        <name>substrate</name>
    </ligand>
</feature>
<reference evidence="13" key="1">
    <citation type="journal article" date="2011" name="PLoS Biol.">
        <title>Gene gain and loss during evolution of obligate parasitism in the white rust pathogen of Arabidopsis thaliana.</title>
        <authorList>
            <person name="Kemen E."/>
            <person name="Gardiner A."/>
            <person name="Schultz-Larsen T."/>
            <person name="Kemen A.C."/>
            <person name="Balmuth A.L."/>
            <person name="Robert-Seilaniantz A."/>
            <person name="Bailey K."/>
            <person name="Holub E."/>
            <person name="Studholme D.J."/>
            <person name="Maclean D."/>
            <person name="Jones J.D."/>
        </authorList>
    </citation>
    <scope>NUCLEOTIDE SEQUENCE</scope>
</reference>
<evidence type="ECO:0000256" key="11">
    <source>
        <dbReference type="RuleBase" id="RU004511"/>
    </source>
</evidence>
<dbReference type="FunFam" id="3.10.110.10:FF:000051">
    <property type="entry name" value="ubiquitin-conjugating enzyme E2 R2-like"/>
    <property type="match status" value="1"/>
</dbReference>
<dbReference type="SUPFAM" id="SSF53254">
    <property type="entry name" value="Phosphoglycerate mutase-like"/>
    <property type="match status" value="1"/>
</dbReference>
<dbReference type="Pfam" id="PF00179">
    <property type="entry name" value="UQ_con"/>
    <property type="match status" value="1"/>
</dbReference>
<feature type="binding site" evidence="8">
    <location>
        <begin position="243"/>
        <end position="246"/>
    </location>
    <ligand>
        <name>substrate</name>
    </ligand>
</feature>
<dbReference type="InterPro" id="IPR016135">
    <property type="entry name" value="UBQ-conjugating_enzyme/RWD"/>
</dbReference>
<dbReference type="NCBIfam" id="TIGR01258">
    <property type="entry name" value="pgm_1"/>
    <property type="match status" value="1"/>
</dbReference>
<dbReference type="InterPro" id="IPR005952">
    <property type="entry name" value="Phosphogly_mut1"/>
</dbReference>
<evidence type="ECO:0000256" key="9">
    <source>
        <dbReference type="PIRSR" id="PIRSR613078-3"/>
    </source>
</evidence>
<evidence type="ECO:0000256" key="2">
    <source>
        <dbReference type="ARBA" id="ARBA00006717"/>
    </source>
</evidence>
<dbReference type="EMBL" id="FR824088">
    <property type="protein sequence ID" value="CCA17993.1"/>
    <property type="molecule type" value="Genomic_DNA"/>
</dbReference>
<organism evidence="13">
    <name type="scientific">Albugo laibachii Nc14</name>
    <dbReference type="NCBI Taxonomy" id="890382"/>
    <lineage>
        <taxon>Eukaryota</taxon>
        <taxon>Sar</taxon>
        <taxon>Stramenopiles</taxon>
        <taxon>Oomycota</taxon>
        <taxon>Peronosporomycetes</taxon>
        <taxon>Albuginales</taxon>
        <taxon>Albuginaceae</taxon>
        <taxon>Albugo</taxon>
    </lineage>
</organism>
<dbReference type="SMART" id="SM00855">
    <property type="entry name" value="PGAM"/>
    <property type="match status" value="1"/>
</dbReference>
<dbReference type="GO" id="GO:0016740">
    <property type="term" value="F:transferase activity"/>
    <property type="evidence" value="ECO:0007669"/>
    <property type="project" value="UniProtKB-KW"/>
</dbReference>
<comment type="similarity">
    <text evidence="2 11">Belongs to the phosphoglycerate mutase family. BPG-dependent PGAM subfamily.</text>
</comment>
<dbReference type="Gene3D" id="3.40.50.1240">
    <property type="entry name" value="Phosphoglycerate mutase-like"/>
    <property type="match status" value="1"/>
</dbReference>
<dbReference type="InterPro" id="IPR013078">
    <property type="entry name" value="His_Pase_superF_clade-1"/>
</dbReference>
<dbReference type="InterPro" id="IPR000608">
    <property type="entry name" value="UBC"/>
</dbReference>
<accession>F0WA23</accession>
<feature type="domain" description="UBC core" evidence="12">
    <location>
        <begin position="7"/>
        <end position="176"/>
    </location>
</feature>
<dbReference type="SUPFAM" id="SSF54495">
    <property type="entry name" value="UBC-like"/>
    <property type="match status" value="1"/>
</dbReference>
<feature type="active site" description="Glycyl thioester intermediate" evidence="10">
    <location>
        <position position="92"/>
    </location>
</feature>
<evidence type="ECO:0000256" key="5">
    <source>
        <dbReference type="ARBA" id="ARBA00023152"/>
    </source>
</evidence>
<dbReference type="PROSITE" id="PS00183">
    <property type="entry name" value="UBC_1"/>
    <property type="match status" value="1"/>
</dbReference>
<feature type="active site" description="Tele-phosphohistidine intermediate" evidence="7">
    <location>
        <position position="165"/>
    </location>
</feature>
<dbReference type="InterPro" id="IPR001345">
    <property type="entry name" value="PG/BPGM_mutase_AS"/>
</dbReference>
<evidence type="ECO:0000256" key="3">
    <source>
        <dbReference type="ARBA" id="ARBA00022679"/>
    </source>
</evidence>
<evidence type="ECO:0000256" key="8">
    <source>
        <dbReference type="PIRSR" id="PIRSR613078-2"/>
    </source>
</evidence>
<dbReference type="InterPro" id="IPR023313">
    <property type="entry name" value="UBQ-conjugating_AS"/>
</dbReference>
<reference evidence="13" key="2">
    <citation type="submission" date="2011-02" db="EMBL/GenBank/DDBJ databases">
        <authorList>
            <person name="MacLean D."/>
        </authorList>
    </citation>
    <scope>NUCLEOTIDE SEQUENCE</scope>
</reference>
<dbReference type="HAMAP" id="MF_01039">
    <property type="entry name" value="PGAM_GpmA"/>
    <property type="match status" value="1"/>
</dbReference>
<dbReference type="PROSITE" id="PS00175">
    <property type="entry name" value="PG_MUTASE"/>
    <property type="match status" value="1"/>
</dbReference>
<dbReference type="CDD" id="cd07067">
    <property type="entry name" value="HP_PGM_like"/>
    <property type="match status" value="1"/>
</dbReference>
<dbReference type="GO" id="GO:0006096">
    <property type="term" value="P:glycolytic process"/>
    <property type="evidence" value="ECO:0007669"/>
    <property type="project" value="UniProtKB-KW"/>
</dbReference>
<dbReference type="HOGENOM" id="CLU_669796_0_0_1"/>
<feature type="site" description="Transition state stabilizer" evidence="9">
    <location>
        <position position="338"/>
    </location>
</feature>
<evidence type="ECO:0000256" key="10">
    <source>
        <dbReference type="PROSITE-ProRule" id="PRU10133"/>
    </source>
</evidence>
<evidence type="ECO:0000256" key="1">
    <source>
        <dbReference type="ARBA" id="ARBA00000380"/>
    </source>
</evidence>
<dbReference type="PANTHER" id="PTHR11931">
    <property type="entry name" value="PHOSPHOGLYCERATE MUTASE"/>
    <property type="match status" value="1"/>
</dbReference>
<gene>
    <name evidence="13" type="ORF">ALNC14_041360</name>
</gene>
<name>F0WA23_9STRA</name>
<proteinExistence type="inferred from homology"/>
<feature type="binding site" evidence="8">
    <location>
        <position position="254"/>
    </location>
    <ligand>
        <name>substrate</name>
    </ligand>
</feature>
<keyword evidence="6 11" id="KW-0413">Isomerase</keyword>
<feature type="binding site" evidence="8">
    <location>
        <position position="216"/>
    </location>
    <ligand>
        <name>substrate</name>
    </ligand>
</feature>
<evidence type="ECO:0000256" key="4">
    <source>
        <dbReference type="ARBA" id="ARBA00022786"/>
    </source>
</evidence>
<comment type="catalytic activity">
    <reaction evidence="1 11">
        <text>(2R)-2-phosphoglycerate = (2R)-3-phosphoglycerate</text>
        <dbReference type="Rhea" id="RHEA:15901"/>
        <dbReference type="ChEBI" id="CHEBI:58272"/>
        <dbReference type="ChEBI" id="CHEBI:58289"/>
        <dbReference type="EC" id="5.4.2.11"/>
    </reaction>
</comment>
<feature type="binding site" evidence="8">
    <location>
        <begin position="270"/>
        <end position="271"/>
    </location>
    <ligand>
        <name>substrate</name>
    </ligand>
</feature>
<sequence length="411" mass="46499">MSGATEYARELLRRQFLEMSRNPPEGVSVGLGDDENIFKWEILLVGPPDTLYEGGFFKALLDFPMNFPNMPPKMTFVSEMWHPNVYPNGVVCISILHPPGEDHLNQQETADERWRPILGVESILVSMLALIINARLSSCAQRALSARNVAAGTQCNKHTLVLIRHGESEWNKKNLFTGWHDVELSAKGHEEAIAAGVLLQKNAYRFDIAFTSYLRRAIRTLWHVLEQSEQMWVPVHTTFRLNERHYGSLTGLDKKETALKHGEAQVLEWRRSYGIPPPPVEKSSQYYPGNDVRYKNVPKNELPVCESLKLTAERVLPEWNNTIAPQIKSGKNVLIAAHGNSLRALVKHLDNISEEEITELNIPTGIPLVYHLDDNLKPIKHKDAIAPLNGGYLGDQMEIRQRISGVKNQTK</sequence>
<dbReference type="Pfam" id="PF00300">
    <property type="entry name" value="His_Phos_1"/>
    <property type="match status" value="1"/>
</dbReference>
<feature type="binding site" evidence="8">
    <location>
        <begin position="177"/>
        <end position="178"/>
    </location>
    <ligand>
        <name>substrate</name>
    </ligand>
</feature>
<dbReference type="FunFam" id="3.40.50.1240:FF:000003">
    <property type="entry name" value="2,3-bisphosphoglycerate-dependent phosphoglycerate mutase"/>
    <property type="match status" value="1"/>
</dbReference>
<dbReference type="Gene3D" id="3.10.110.10">
    <property type="entry name" value="Ubiquitin Conjugating Enzyme"/>
    <property type="match status" value="1"/>
</dbReference>
<dbReference type="PROSITE" id="PS50127">
    <property type="entry name" value="UBC_2"/>
    <property type="match status" value="1"/>
</dbReference>
<keyword evidence="5 11" id="KW-0324">Glycolysis</keyword>
<keyword evidence="3" id="KW-0808">Transferase</keyword>
<dbReference type="AlphaFoldDB" id="F0WA23"/>
<evidence type="ECO:0000256" key="7">
    <source>
        <dbReference type="PIRSR" id="PIRSR613078-1"/>
    </source>
</evidence>
<feature type="active site" description="Proton donor/acceptor" evidence="7">
    <location>
        <position position="243"/>
    </location>
</feature>